<keyword evidence="3" id="KW-0029">Amino-acid transport</keyword>
<dbReference type="PROSITE" id="PS51318">
    <property type="entry name" value="TAT"/>
    <property type="match status" value="1"/>
</dbReference>
<organism evidence="6 7">
    <name type="scientific">Rhizobium setariae</name>
    <dbReference type="NCBI Taxonomy" id="2801340"/>
    <lineage>
        <taxon>Bacteria</taxon>
        <taxon>Pseudomonadati</taxon>
        <taxon>Pseudomonadota</taxon>
        <taxon>Alphaproteobacteria</taxon>
        <taxon>Hyphomicrobiales</taxon>
        <taxon>Rhizobiaceae</taxon>
        <taxon>Rhizobium/Agrobacterium group</taxon>
        <taxon>Rhizobium</taxon>
    </lineage>
</organism>
<dbReference type="InterPro" id="IPR051010">
    <property type="entry name" value="BCAA_transport"/>
</dbReference>
<keyword evidence="3" id="KW-0813">Transport</keyword>
<dbReference type="PANTHER" id="PTHR30483:SF6">
    <property type="entry name" value="PERIPLASMIC BINDING PROTEIN OF ABC TRANSPORTER FOR NATURAL AMINO ACIDS"/>
    <property type="match status" value="1"/>
</dbReference>
<name>A0A936YT09_9HYPH</name>
<proteinExistence type="inferred from homology"/>
<sequence length="418" mass="44244">MTNRISRRTLLGTASAAAAATLIPATARNALAAGTSGNPIIIGHQCELTGWDSATGFWRDKAAKGLSDWINQNGGIAGRPVKLITVDTKSDVDAGVDQLRHLLLEENVDFVIGSEISSIALASNKVANENKTLYMTMSTSEGTTAKGNAVPYQFRMTTNSAATAAGAAQKFVASVAKRWTTLYSDIKWGQSERDWWQKGVSAAGGEAISSVALPVDAPDLLPFVAQSDQSAEGIYIPVLNALQAIQLIRNSGLDQKIVLAGLSFSLFDYRELGSVGEGIFGVETAPLLLKDAPSIEMAAIYKALGIDNNGIEIAGGKAVGSSMVLGIAQSLGFLKANVEQSGWKTKGDTAALIKHAETVTNYSKGALFPLGDVTMRPQDHQAFMDIYLLQIRNGVLSKFAVAAKESTIYATDVDLTKE</sequence>
<dbReference type="PANTHER" id="PTHR30483">
    <property type="entry name" value="LEUCINE-SPECIFIC-BINDING PROTEIN"/>
    <property type="match status" value="1"/>
</dbReference>
<evidence type="ECO:0000259" key="5">
    <source>
        <dbReference type="Pfam" id="PF13458"/>
    </source>
</evidence>
<dbReference type="Proteomes" id="UP000633219">
    <property type="component" value="Unassembled WGS sequence"/>
</dbReference>
<dbReference type="AlphaFoldDB" id="A0A936YT09"/>
<evidence type="ECO:0000256" key="2">
    <source>
        <dbReference type="ARBA" id="ARBA00022729"/>
    </source>
</evidence>
<feature type="chain" id="PRO_5037921911" evidence="4">
    <location>
        <begin position="33"/>
        <end position="418"/>
    </location>
</feature>
<dbReference type="EMBL" id="JAEQNC010000012">
    <property type="protein sequence ID" value="MBL0374342.1"/>
    <property type="molecule type" value="Genomic_DNA"/>
</dbReference>
<evidence type="ECO:0000313" key="6">
    <source>
        <dbReference type="EMBL" id="MBL0374342.1"/>
    </source>
</evidence>
<dbReference type="RefSeq" id="WP_201662526.1">
    <property type="nucleotide sequence ID" value="NZ_JAEQNC010000012.1"/>
</dbReference>
<dbReference type="InterPro" id="IPR006311">
    <property type="entry name" value="TAT_signal"/>
</dbReference>
<reference evidence="6" key="1">
    <citation type="submission" date="2021-01" db="EMBL/GenBank/DDBJ databases">
        <title>Rhizobium sp. strain KVB221 16S ribosomal RNA gene Genome sequencing and assembly.</title>
        <authorList>
            <person name="Kang M."/>
        </authorList>
    </citation>
    <scope>NUCLEOTIDE SEQUENCE</scope>
    <source>
        <strain evidence="6">KVB221</strain>
    </source>
</reference>
<feature type="domain" description="Leucine-binding protein" evidence="5">
    <location>
        <begin position="39"/>
        <end position="393"/>
    </location>
</feature>
<dbReference type="InterPro" id="IPR028081">
    <property type="entry name" value="Leu-bd"/>
</dbReference>
<feature type="signal peptide" evidence="4">
    <location>
        <begin position="1"/>
        <end position="32"/>
    </location>
</feature>
<keyword evidence="7" id="KW-1185">Reference proteome</keyword>
<accession>A0A936YT09</accession>
<protein>
    <submittedName>
        <fullName evidence="6">ABC transporter substrate-binding protein</fullName>
    </submittedName>
</protein>
<comment type="caution">
    <text evidence="6">The sequence shown here is derived from an EMBL/GenBank/DDBJ whole genome shotgun (WGS) entry which is preliminary data.</text>
</comment>
<evidence type="ECO:0000256" key="1">
    <source>
        <dbReference type="ARBA" id="ARBA00010062"/>
    </source>
</evidence>
<dbReference type="Gene3D" id="3.40.50.2300">
    <property type="match status" value="2"/>
</dbReference>
<keyword evidence="2 4" id="KW-0732">Signal</keyword>
<dbReference type="InterPro" id="IPR028082">
    <property type="entry name" value="Peripla_BP_I"/>
</dbReference>
<evidence type="ECO:0000256" key="3">
    <source>
        <dbReference type="ARBA" id="ARBA00022970"/>
    </source>
</evidence>
<dbReference type="GO" id="GO:0006865">
    <property type="term" value="P:amino acid transport"/>
    <property type="evidence" value="ECO:0007669"/>
    <property type="project" value="UniProtKB-KW"/>
</dbReference>
<evidence type="ECO:0000313" key="7">
    <source>
        <dbReference type="Proteomes" id="UP000633219"/>
    </source>
</evidence>
<dbReference type="Pfam" id="PF13458">
    <property type="entry name" value="Peripla_BP_6"/>
    <property type="match status" value="1"/>
</dbReference>
<gene>
    <name evidence="6" type="ORF">JJB09_20185</name>
</gene>
<dbReference type="SUPFAM" id="SSF53822">
    <property type="entry name" value="Periplasmic binding protein-like I"/>
    <property type="match status" value="1"/>
</dbReference>
<comment type="similarity">
    <text evidence="1">Belongs to the leucine-binding protein family.</text>
</comment>
<evidence type="ECO:0000256" key="4">
    <source>
        <dbReference type="SAM" id="SignalP"/>
    </source>
</evidence>